<comment type="caution">
    <text evidence="2">The sequence shown here is derived from an EMBL/GenBank/DDBJ whole genome shotgun (WGS) entry which is preliminary data.</text>
</comment>
<dbReference type="PANTHER" id="PTHR45615">
    <property type="entry name" value="MYOSIN HEAVY CHAIN, NON-MUSCLE"/>
    <property type="match status" value="1"/>
</dbReference>
<gene>
    <name evidence="2" type="ORF">MCAPa_8310</name>
</gene>
<reference evidence="2 3" key="1">
    <citation type="submission" date="2014-02" db="EMBL/GenBank/DDBJ databases">
        <title>Genome sequence of Mycoplasma capricolum subsp. capricolum strain 14232.</title>
        <authorList>
            <person name="Sirand-Pugnet P."/>
            <person name="Breton M."/>
            <person name="Dordet-Frisoni E."/>
            <person name="Baranowski E."/>
            <person name="Barre A."/>
            <person name="Couture C."/>
            <person name="Dupuy V."/>
            <person name="Gaurivaud P."/>
            <person name="Jacob D."/>
            <person name="Lemaitre C."/>
            <person name="Manso-Silvan L."/>
            <person name="Nikolski M."/>
            <person name="Nouvel L.-X."/>
            <person name="Poumarat F."/>
            <person name="Tardy F."/>
            <person name="Thebault P."/>
            <person name="Theil S."/>
            <person name="Citti C."/>
            <person name="Thiaucourt F."/>
            <person name="Blanchard A."/>
        </authorList>
    </citation>
    <scope>NUCLEOTIDE SEQUENCE [LARGE SCALE GENOMIC DNA]</scope>
    <source>
        <strain evidence="2 3">14232</strain>
    </source>
</reference>
<dbReference type="RefSeq" id="WP_036432559.1">
    <property type="nucleotide sequence ID" value="NZ_JFDO01000035.1"/>
</dbReference>
<organism evidence="2 3">
    <name type="scientific">Mycoplasma capricolum subsp. capricolum 14232</name>
    <dbReference type="NCBI Taxonomy" id="1188238"/>
    <lineage>
        <taxon>Bacteria</taxon>
        <taxon>Bacillati</taxon>
        <taxon>Mycoplasmatota</taxon>
        <taxon>Mollicutes</taxon>
        <taxon>Mycoplasmataceae</taxon>
        <taxon>Mycoplasma</taxon>
    </lineage>
</organism>
<keyword evidence="1" id="KW-0175">Coiled coil</keyword>
<dbReference type="AlphaFoldDB" id="A0A084EGJ4"/>
<evidence type="ECO:0000313" key="3">
    <source>
        <dbReference type="Proteomes" id="UP000028533"/>
    </source>
</evidence>
<dbReference type="PANTHER" id="PTHR45615:SF63">
    <property type="entry name" value="CHROMOSOME UNDETERMINED SCAFFOLD_10, WHOLE GENOME SHOTGUN SEQUENCE"/>
    <property type="match status" value="1"/>
</dbReference>
<accession>A0A084EGJ4</accession>
<name>A0A084EGJ4_MYCCA</name>
<sequence>MKKLLSILSTLVVISTSVIYVIQAINKSNFSINTTKSNFHLDSKSEDDNSDILDNLRPSEIELAKELEKDYLERVKVLQKKLDLIKKDLDAQKSLIEKLKQELQVKQEELNNLISGTNFSSTELDVQKQELIKQLKELIEEQNQYTNIYNQFNNQLSELALYNTTLKNDVRKQNLEINQQTSTKKQLEKEKNNLIKSKDERIQLYQKNIVELQKQIQELQKPNSKLKVLEIKIEKLTKKIDDLNSIQTNKEKKFKELENTFLQNKNKIEKLDSENLDLNNQLERTGISELLSDQQKLQNTLNQLKELKKTKDLTKNYFSEEKTIYDLVSYSSRYYNYFNFPVYGRRPKHIEYNSDNYDNFSLGSSVVFASYNLQKDLGVSNFREFKQKYNKIILEADYCFNGGEIYDKTGRTNNFIRTYQNPYHTSDEKPMFKVEDKVFKFNISSNTKENDQQQLDEIHKWSDFYVHGKVYWKIQLSGNFINFIAEQRTAVYYQNSWLLQPMTILYLEPKKLKFELNKSYLDSKINNIKRPINEIINKYKD</sequence>
<dbReference type="Proteomes" id="UP000028533">
    <property type="component" value="Unassembled WGS sequence"/>
</dbReference>
<evidence type="ECO:0000313" key="2">
    <source>
        <dbReference type="EMBL" id="KEZ17086.1"/>
    </source>
</evidence>
<proteinExistence type="predicted"/>
<protein>
    <submittedName>
        <fullName evidence="2">Uncharacterized protein</fullName>
    </submittedName>
</protein>
<evidence type="ECO:0000256" key="1">
    <source>
        <dbReference type="SAM" id="Coils"/>
    </source>
</evidence>
<dbReference type="EMBL" id="JFDO01000035">
    <property type="protein sequence ID" value="KEZ17086.1"/>
    <property type="molecule type" value="Genomic_DNA"/>
</dbReference>
<feature type="coiled-coil region" evidence="1">
    <location>
        <begin position="61"/>
        <end position="310"/>
    </location>
</feature>